<comment type="subunit">
    <text evidence="9 10">Homodimer, forms a heterotetramer with a Cas2 homodimer.</text>
</comment>
<keyword evidence="8 10" id="KW-0464">Manganese</keyword>
<dbReference type="InterPro" id="IPR042211">
    <property type="entry name" value="CRISPR-assoc_Cas1_N"/>
</dbReference>
<dbReference type="PANTHER" id="PTHR34353:SF2">
    <property type="entry name" value="CRISPR-ASSOCIATED ENDONUCLEASE CAS1 1"/>
    <property type="match status" value="1"/>
</dbReference>
<evidence type="ECO:0000256" key="8">
    <source>
        <dbReference type="ARBA" id="ARBA00023211"/>
    </source>
</evidence>
<keyword evidence="4 10" id="KW-0378">Hydrolase</keyword>
<evidence type="ECO:0000256" key="2">
    <source>
        <dbReference type="ARBA" id="ARBA00022723"/>
    </source>
</evidence>
<evidence type="ECO:0000256" key="7">
    <source>
        <dbReference type="ARBA" id="ARBA00023125"/>
    </source>
</evidence>
<dbReference type="Gene3D" id="3.100.10.20">
    <property type="entry name" value="CRISPR-associated endonuclease Cas1, N-terminal domain"/>
    <property type="match status" value="1"/>
</dbReference>
<keyword evidence="2 10" id="KW-0479">Metal-binding</keyword>
<dbReference type="PANTHER" id="PTHR34353">
    <property type="entry name" value="CRISPR-ASSOCIATED ENDONUCLEASE CAS1 1"/>
    <property type="match status" value="1"/>
</dbReference>
<comment type="cofactor">
    <cofactor evidence="10">
        <name>Mg(2+)</name>
        <dbReference type="ChEBI" id="CHEBI:18420"/>
    </cofactor>
    <cofactor evidence="10">
        <name>Mn(2+)</name>
        <dbReference type="ChEBI" id="CHEBI:29035"/>
    </cofactor>
</comment>
<evidence type="ECO:0000256" key="9">
    <source>
        <dbReference type="ARBA" id="ARBA00038592"/>
    </source>
</evidence>
<evidence type="ECO:0000256" key="4">
    <source>
        <dbReference type="ARBA" id="ARBA00022801"/>
    </source>
</evidence>
<dbReference type="GO" id="GO:0004519">
    <property type="term" value="F:endonuclease activity"/>
    <property type="evidence" value="ECO:0007669"/>
    <property type="project" value="UniProtKB-KW"/>
</dbReference>
<evidence type="ECO:0000256" key="1">
    <source>
        <dbReference type="ARBA" id="ARBA00022722"/>
    </source>
</evidence>
<sequence length="318" mass="36729">MINQRGSSLSVKNGRYCVRSGESVAFVAVHEVKVIHLHTATKLSFEVVQTALEQGTDILFVNRKGHPIGRVLGNTFGSISTIRKNQLTFSQSIVGLEWVRSILIKKAENQYNILELLSLLSGVKIDNSLQKIAKYIERFKTYQHEDFSETFATFRGIEGSCSKNYFEGIRQFIPAQYHFERRSQHPALDAFNCLLNYGYGMLYAHCESALIRVGVDPAVGVMHRDEYNRPVLVYDFIEQFRHWADYVVCHLCLQEVIFEEFFDIENTQYWLNTYGKRILIQSMNEYLNELVSLQGLSRSRLNHLELEAQRLASQLKKI</sequence>
<protein>
    <recommendedName>
        <fullName evidence="10">CRISPR-associated endonuclease Cas1</fullName>
        <ecNumber evidence="10">3.1.-.-</ecNumber>
    </recommendedName>
</protein>
<evidence type="ECO:0000313" key="12">
    <source>
        <dbReference type="Proteomes" id="UP001303899"/>
    </source>
</evidence>
<comment type="function">
    <text evidence="10">CRISPR (clustered regularly interspaced short palindromic repeat), is an adaptive immune system that provides protection against mobile genetic elements (viruses, transposable elements and conjugative plasmids). CRISPR clusters contain spacers, sequences complementary to antecedent mobile elements, and target invading nucleic acids. CRISPR clusters are transcribed and processed into CRISPR RNA (crRNA). Acts as a dsDNA endonuclease. Involved in the integration of spacer DNA into the CRISPR cassette.</text>
</comment>
<accession>A0ABU5S337</accession>
<keyword evidence="12" id="KW-1185">Reference proteome</keyword>
<evidence type="ECO:0000256" key="5">
    <source>
        <dbReference type="ARBA" id="ARBA00022842"/>
    </source>
</evidence>
<dbReference type="Proteomes" id="UP001303899">
    <property type="component" value="Unassembled WGS sequence"/>
</dbReference>
<name>A0ABU5S337_9BACT</name>
<evidence type="ECO:0000256" key="10">
    <source>
        <dbReference type="HAMAP-Rule" id="MF_01470"/>
    </source>
</evidence>
<dbReference type="NCBIfam" id="TIGR00287">
    <property type="entry name" value="cas1"/>
    <property type="match status" value="1"/>
</dbReference>
<dbReference type="HAMAP" id="MF_01470">
    <property type="entry name" value="Cas1"/>
    <property type="match status" value="1"/>
</dbReference>
<organism evidence="11 12">
    <name type="scientific">Arcicella gelida</name>
    <dbReference type="NCBI Taxonomy" id="2984195"/>
    <lineage>
        <taxon>Bacteria</taxon>
        <taxon>Pseudomonadati</taxon>
        <taxon>Bacteroidota</taxon>
        <taxon>Cytophagia</taxon>
        <taxon>Cytophagales</taxon>
        <taxon>Flectobacillaceae</taxon>
        <taxon>Arcicella</taxon>
    </lineage>
</organism>
<dbReference type="Pfam" id="PF01867">
    <property type="entry name" value="Cas_Cas1"/>
    <property type="match status" value="1"/>
</dbReference>
<keyword evidence="3 10" id="KW-0255">Endonuclease</keyword>
<feature type="binding site" evidence="10">
    <location>
        <position position="158"/>
    </location>
    <ligand>
        <name>Mn(2+)</name>
        <dbReference type="ChEBI" id="CHEBI:29035"/>
    </ligand>
</feature>
<gene>
    <name evidence="10 11" type="primary">cas1</name>
    <name evidence="11" type="ORF">VB776_07765</name>
</gene>
<evidence type="ECO:0000256" key="6">
    <source>
        <dbReference type="ARBA" id="ARBA00023118"/>
    </source>
</evidence>
<dbReference type="EC" id="3.1.-.-" evidence="10"/>
<dbReference type="InterPro" id="IPR042206">
    <property type="entry name" value="CRISPR-assoc_Cas1_C"/>
</dbReference>
<evidence type="ECO:0000313" key="11">
    <source>
        <dbReference type="EMBL" id="MEA5402806.1"/>
    </source>
</evidence>
<feature type="binding site" evidence="10">
    <location>
        <position position="238"/>
    </location>
    <ligand>
        <name>Mn(2+)</name>
        <dbReference type="ChEBI" id="CHEBI:29035"/>
    </ligand>
</feature>
<dbReference type="InterPro" id="IPR050646">
    <property type="entry name" value="Cas1"/>
</dbReference>
<keyword evidence="1 10" id="KW-0540">Nuclease</keyword>
<evidence type="ECO:0000256" key="3">
    <source>
        <dbReference type="ARBA" id="ARBA00022759"/>
    </source>
</evidence>
<keyword evidence="5 10" id="KW-0460">Magnesium</keyword>
<comment type="similarity">
    <text evidence="10">Belongs to the CRISPR-associated endonuclease Cas1 family.</text>
</comment>
<reference evidence="11 12" key="1">
    <citation type="submission" date="2023-12" db="EMBL/GenBank/DDBJ databases">
        <title>Novel species of the genus Arcicella isolated from rivers.</title>
        <authorList>
            <person name="Lu H."/>
        </authorList>
    </citation>
    <scope>NUCLEOTIDE SEQUENCE [LARGE SCALE GENOMIC DNA]</scope>
    <source>
        <strain evidence="11 12">DC2W</strain>
    </source>
</reference>
<comment type="caution">
    <text evidence="11">The sequence shown here is derived from an EMBL/GenBank/DDBJ whole genome shotgun (WGS) entry which is preliminary data.</text>
</comment>
<dbReference type="CDD" id="cd09634">
    <property type="entry name" value="Cas1_I-II-III"/>
    <property type="match status" value="1"/>
</dbReference>
<dbReference type="Gene3D" id="1.20.120.920">
    <property type="entry name" value="CRISPR-associated endonuclease Cas1, C-terminal domain"/>
    <property type="match status" value="1"/>
</dbReference>
<dbReference type="EMBL" id="JAYGIL010000007">
    <property type="protein sequence ID" value="MEA5402806.1"/>
    <property type="molecule type" value="Genomic_DNA"/>
</dbReference>
<keyword evidence="6 10" id="KW-0051">Antiviral defense</keyword>
<proteinExistence type="inferred from homology"/>
<keyword evidence="7 10" id="KW-0238">DNA-binding</keyword>
<feature type="binding site" evidence="10">
    <location>
        <position position="223"/>
    </location>
    <ligand>
        <name>Mn(2+)</name>
        <dbReference type="ChEBI" id="CHEBI:29035"/>
    </ligand>
</feature>
<dbReference type="RefSeq" id="WP_323327781.1">
    <property type="nucleotide sequence ID" value="NZ_JAYGIL010000007.1"/>
</dbReference>
<dbReference type="InterPro" id="IPR002729">
    <property type="entry name" value="CRISPR-assoc_Cas1"/>
</dbReference>